<organism evidence="2 3">
    <name type="scientific">Amycolatopsis xylanica</name>
    <dbReference type="NCBI Taxonomy" id="589385"/>
    <lineage>
        <taxon>Bacteria</taxon>
        <taxon>Bacillati</taxon>
        <taxon>Actinomycetota</taxon>
        <taxon>Actinomycetes</taxon>
        <taxon>Pseudonocardiales</taxon>
        <taxon>Pseudonocardiaceae</taxon>
        <taxon>Amycolatopsis</taxon>
    </lineage>
</organism>
<feature type="region of interest" description="Disordered" evidence="1">
    <location>
        <begin position="222"/>
        <end position="256"/>
    </location>
</feature>
<gene>
    <name evidence="2" type="ORF">SAMN05421504_113128</name>
</gene>
<evidence type="ECO:0000256" key="1">
    <source>
        <dbReference type="SAM" id="MobiDB-lite"/>
    </source>
</evidence>
<feature type="compositionally biased region" description="Basic and acidic residues" evidence="1">
    <location>
        <begin position="113"/>
        <end position="143"/>
    </location>
</feature>
<name>A0A1H3SDX7_9PSEU</name>
<feature type="compositionally biased region" description="Polar residues" evidence="1">
    <location>
        <begin position="149"/>
        <end position="164"/>
    </location>
</feature>
<feature type="compositionally biased region" description="Basic and acidic residues" evidence="1">
    <location>
        <begin position="171"/>
        <end position="192"/>
    </location>
</feature>
<proteinExistence type="predicted"/>
<evidence type="ECO:0000313" key="3">
    <source>
        <dbReference type="Proteomes" id="UP000199515"/>
    </source>
</evidence>
<evidence type="ECO:0000313" key="2">
    <source>
        <dbReference type="EMBL" id="SDZ35805.1"/>
    </source>
</evidence>
<accession>A0A1H3SDX7</accession>
<reference evidence="2 3" key="1">
    <citation type="submission" date="2016-10" db="EMBL/GenBank/DDBJ databases">
        <authorList>
            <person name="de Groot N.N."/>
        </authorList>
    </citation>
    <scope>NUCLEOTIDE SEQUENCE [LARGE SCALE GENOMIC DNA]</scope>
    <source>
        <strain evidence="2 3">CPCC 202699</strain>
    </source>
</reference>
<feature type="region of interest" description="Disordered" evidence="1">
    <location>
        <begin position="43"/>
        <end position="201"/>
    </location>
</feature>
<dbReference type="EMBL" id="FNON01000013">
    <property type="protein sequence ID" value="SDZ35805.1"/>
    <property type="molecule type" value="Genomic_DNA"/>
</dbReference>
<keyword evidence="3" id="KW-1185">Reference proteome</keyword>
<dbReference type="Proteomes" id="UP000199515">
    <property type="component" value="Unassembled WGS sequence"/>
</dbReference>
<sequence length="512" mass="54596">MKGTTVPVGRVIKYTLSGGFIAMAFGVLGVTSAQAKLLDGDTTAKPQTRAAPAQAKTAPQVKDAPAKANPSRVQQVQKEKKFGTPVPNVKSPQRTEGDKKAEKDTAQRAPKNPIEDQNDRKLKALNARDKEREENNKRAKETGKGNVYLKSQDTGSAGKNTTPVNGLKALETGKEIEQAADKARERADQLARKRDKGPVGSIQTWKATAKLADEAETEAKRLEHIAGPRNKYFVPPPKPKPTIRRGYQQPAAPVSGPRAWEVKAEIAAGVEPAKDQAKALADLRDQQPEGTEARATLDGLVKTAKRNAAWLEYVDDAGKPVPQKIADSIGNDVQDVIKMGTAAMDVGAGSNLEKTQEKAQKKFATSAENARDSARELTDFKRTVRLPDGSIPPERQAELTEKRNALRTVAAQAADDFRASQQTAKITKTLKRVTSGMMTGVAAAYDLSQDKPWDEVAAGTAGGFVGGALGGRYGGAAGGFAGGVVGSAIVEETYKAIRDSGKDIDDIVNEAE</sequence>
<protein>
    <submittedName>
        <fullName evidence="2">Uncharacterized protein</fullName>
    </submittedName>
</protein>
<dbReference type="OrthoDB" id="3765013at2"/>
<dbReference type="AlphaFoldDB" id="A0A1H3SDX7"/>
<dbReference type="RefSeq" id="WP_143047274.1">
    <property type="nucleotide sequence ID" value="NZ_FNON01000013.1"/>
</dbReference>
<feature type="compositionally biased region" description="Basic and acidic residues" evidence="1">
    <location>
        <begin position="93"/>
        <end position="106"/>
    </location>
</feature>